<dbReference type="InterPro" id="IPR008929">
    <property type="entry name" value="Chondroitin_lyas"/>
</dbReference>
<dbReference type="PATRIC" id="fig|1178515.4.peg.601"/>
<protein>
    <recommendedName>
        <fullName evidence="2">CBM6 domain-containing protein</fullName>
    </recommendedName>
</protein>
<dbReference type="OrthoDB" id="175534at2"/>
<dbReference type="PANTHER" id="PTHR38045:SF1">
    <property type="entry name" value="HEPARINASE II_III-LIKE PROTEIN"/>
    <property type="match status" value="1"/>
</dbReference>
<dbReference type="InterPro" id="IPR005084">
    <property type="entry name" value="CBM6"/>
</dbReference>
<dbReference type="Gene3D" id="2.60.120.260">
    <property type="entry name" value="Galactose-binding domain-like"/>
    <property type="match status" value="1"/>
</dbReference>
<gene>
    <name evidence="3" type="ORF">SY83_03070</name>
</gene>
<dbReference type="Proteomes" id="UP000076927">
    <property type="component" value="Chromosome"/>
</dbReference>
<dbReference type="InterPro" id="IPR032518">
    <property type="entry name" value="HepII_N"/>
</dbReference>
<evidence type="ECO:0000256" key="1">
    <source>
        <dbReference type="ARBA" id="ARBA00004196"/>
    </source>
</evidence>
<dbReference type="InterPro" id="IPR008979">
    <property type="entry name" value="Galactose-bd-like_sf"/>
</dbReference>
<dbReference type="PROSITE" id="PS51175">
    <property type="entry name" value="CBM6"/>
    <property type="match status" value="1"/>
</dbReference>
<comment type="subcellular location">
    <subcellularLocation>
        <location evidence="1">Cell envelope</location>
    </subcellularLocation>
</comment>
<evidence type="ECO:0000313" key="3">
    <source>
        <dbReference type="EMBL" id="ANE45470.1"/>
    </source>
</evidence>
<dbReference type="Pfam" id="PF03422">
    <property type="entry name" value="CBM_6"/>
    <property type="match status" value="1"/>
</dbReference>
<dbReference type="EMBL" id="CP011388">
    <property type="protein sequence ID" value="ANE45470.1"/>
    <property type="molecule type" value="Genomic_DNA"/>
</dbReference>
<dbReference type="AlphaFoldDB" id="A0A172TEN7"/>
<proteinExistence type="predicted"/>
<reference evidence="3 4" key="1">
    <citation type="submission" date="2015-01" db="EMBL/GenBank/DDBJ databases">
        <title>Paenibacillus swuensis/DY6/whole genome sequencing.</title>
        <authorList>
            <person name="Kim M.K."/>
            <person name="Srinivasan S."/>
            <person name="Lee J.-J."/>
        </authorList>
    </citation>
    <scope>NUCLEOTIDE SEQUENCE [LARGE SCALE GENOMIC DNA]</scope>
    <source>
        <strain evidence="3 4">DY6</strain>
    </source>
</reference>
<feature type="domain" description="CBM6" evidence="2">
    <location>
        <begin position="651"/>
        <end position="775"/>
    </location>
</feature>
<dbReference type="SUPFAM" id="SSF48230">
    <property type="entry name" value="Chondroitin AC/alginate lyase"/>
    <property type="match status" value="1"/>
</dbReference>
<dbReference type="KEGG" id="pswu:SY83_03070"/>
<evidence type="ECO:0000313" key="4">
    <source>
        <dbReference type="Proteomes" id="UP000076927"/>
    </source>
</evidence>
<keyword evidence="4" id="KW-1185">Reference proteome</keyword>
<name>A0A172TEN7_9BACL</name>
<dbReference type="RefSeq" id="WP_068604152.1">
    <property type="nucleotide sequence ID" value="NZ_CP011388.1"/>
</dbReference>
<dbReference type="Gene3D" id="1.50.10.100">
    <property type="entry name" value="Chondroitin AC/alginate lyase"/>
    <property type="match status" value="1"/>
</dbReference>
<evidence type="ECO:0000259" key="2">
    <source>
        <dbReference type="PROSITE" id="PS51175"/>
    </source>
</evidence>
<dbReference type="CDD" id="cd04082">
    <property type="entry name" value="CBM35_pectate_lyase-like"/>
    <property type="match status" value="1"/>
</dbReference>
<dbReference type="Pfam" id="PF07940">
    <property type="entry name" value="Hepar_II_III_C"/>
    <property type="match status" value="1"/>
</dbReference>
<dbReference type="GO" id="GO:0030313">
    <property type="term" value="C:cell envelope"/>
    <property type="evidence" value="ECO:0007669"/>
    <property type="project" value="UniProtKB-SubCell"/>
</dbReference>
<organism evidence="3 4">
    <name type="scientific">Paenibacillus swuensis</name>
    <dbReference type="NCBI Taxonomy" id="1178515"/>
    <lineage>
        <taxon>Bacteria</taxon>
        <taxon>Bacillati</taxon>
        <taxon>Bacillota</taxon>
        <taxon>Bacilli</taxon>
        <taxon>Bacillales</taxon>
        <taxon>Paenibacillaceae</taxon>
        <taxon>Paenibacillus</taxon>
    </lineage>
</organism>
<dbReference type="GO" id="GO:0030246">
    <property type="term" value="F:carbohydrate binding"/>
    <property type="evidence" value="ECO:0007669"/>
    <property type="project" value="InterPro"/>
</dbReference>
<sequence length="860" mass="95571">MLATAPNTYVLNKDGDLLDVARSVLSRLQNLGMAYMLTQDMKYANRAWSEIQAVANFKDWSHTHFLDAGEITAGFALAYDWMYDAWTEEQKAIIREAMVNKALQYGLPNYRSLTVFANRENNQNSVVNGGLTLGALAIGDEPGYESISGKTIIGAMKSVDEYYLPLYAPAGGYFEGPVYWAYGTEYLTYMLSALDTALGSDFGLSDAPGLAETGYYPAYIEGTNGLFNYGDGGPLKITGAPMIYMAYKYEQPDLLWYYRKTRNDGGGTFGLAWYDPKKYTTPQTDYFPLDRKFAGTEVGTMRSAWYDPKTMFAGFKGGHNGHVHGDLDVGTFVLDALGVRWATDLGPEDYSIGGIGEYYPGGTRWDYYRKREEGHNTIVINPGLEPSQDVRATSTITEFVSKPQGAYSVVDMQSTYHAQADEMKRGYFMTDNRRMFIVQDEMKLKTPSDIWWFMHTEQDIELGPDGTSATLKLNDKRLWVKIISPQPAAFQVMDAKPLPTSPDPNQFPYNLERGKVQKTNEGVQKLAIHLTNTQETTLSVVMVPLSAGEPIPTELPAVKPIADWVIDERELATINGLTINGEALANFQPNTFSYTKQLPYGSTKAPAIQASSAYTVTVEQPAQIPGIAVIKVTDPAGIRKPTRYYIQYTAGLYEAEEAFISQGKIDNIHSGFTGSGFVDYNNMVGSYVEWDVNVLSEGLYKLEVQYANGGAVDRPVEVQVNGVIVESNLSLPTTTLWTNWQRTNVAALLKTGSNRIRLTATTLNGASNLDHLQLRTPSLEEHLSIAEAKGWVTDPVVKNELKVKVQKYREEAQDPAKALTRLKQINNTLKLYAGTKIDRTFAQAMTAYVTLLMKQYSVPL</sequence>
<dbReference type="Gene3D" id="2.70.98.70">
    <property type="match status" value="1"/>
</dbReference>
<dbReference type="Pfam" id="PF16332">
    <property type="entry name" value="DUF4962"/>
    <property type="match status" value="1"/>
</dbReference>
<dbReference type="GO" id="GO:0016829">
    <property type="term" value="F:lyase activity"/>
    <property type="evidence" value="ECO:0007669"/>
    <property type="project" value="InterPro"/>
</dbReference>
<dbReference type="STRING" id="1178515.SY83_03070"/>
<dbReference type="InterPro" id="IPR012480">
    <property type="entry name" value="Hepar_II_III_C"/>
</dbReference>
<dbReference type="PANTHER" id="PTHR38045">
    <property type="entry name" value="CHROMOSOME 1, WHOLE GENOME SHOTGUN SEQUENCE"/>
    <property type="match status" value="1"/>
</dbReference>
<accession>A0A172TEN7</accession>
<dbReference type="SUPFAM" id="SSF49785">
    <property type="entry name" value="Galactose-binding domain-like"/>
    <property type="match status" value="1"/>
</dbReference>